<feature type="compositionally biased region" description="Basic and acidic residues" evidence="1">
    <location>
        <begin position="8"/>
        <end position="23"/>
    </location>
</feature>
<dbReference type="EMBL" id="PUIV01000014">
    <property type="protein sequence ID" value="PWB93878.1"/>
    <property type="molecule type" value="Genomic_DNA"/>
</dbReference>
<dbReference type="Proteomes" id="UP000245137">
    <property type="component" value="Unassembled WGS sequence"/>
</dbReference>
<name>A0A2U1SQI7_METSR</name>
<feature type="region of interest" description="Disordered" evidence="1">
    <location>
        <begin position="1"/>
        <end position="65"/>
    </location>
</feature>
<protein>
    <submittedName>
        <fullName evidence="2">Uncharacterized protein</fullName>
    </submittedName>
</protein>
<evidence type="ECO:0000313" key="3">
    <source>
        <dbReference type="Proteomes" id="UP000245137"/>
    </source>
</evidence>
<dbReference type="AlphaFoldDB" id="A0A2U1SQI7"/>
<gene>
    <name evidence="2" type="ORF">C5689_10580</name>
</gene>
<evidence type="ECO:0000256" key="1">
    <source>
        <dbReference type="SAM" id="MobiDB-lite"/>
    </source>
</evidence>
<proteinExistence type="predicted"/>
<accession>A0A2U1SQI7</accession>
<keyword evidence="3" id="KW-1185">Reference proteome</keyword>
<organism evidence="2 3">
    <name type="scientific">Methylosinus sporium</name>
    <dbReference type="NCBI Taxonomy" id="428"/>
    <lineage>
        <taxon>Bacteria</taxon>
        <taxon>Pseudomonadati</taxon>
        <taxon>Pseudomonadota</taxon>
        <taxon>Alphaproteobacteria</taxon>
        <taxon>Hyphomicrobiales</taxon>
        <taxon>Methylocystaceae</taxon>
        <taxon>Methylosinus</taxon>
    </lineage>
</organism>
<comment type="caution">
    <text evidence="2">The sequence shown here is derived from an EMBL/GenBank/DDBJ whole genome shotgun (WGS) entry which is preliminary data.</text>
</comment>
<sequence>MAHFLSKPADDDSSCRKTQRDAGEFQQIAKSCAPNDDEAERRLRQRTESRGDAPAGRISMSLLLW</sequence>
<evidence type="ECO:0000313" key="2">
    <source>
        <dbReference type="EMBL" id="PWB93878.1"/>
    </source>
</evidence>
<feature type="compositionally biased region" description="Basic and acidic residues" evidence="1">
    <location>
        <begin position="39"/>
        <end position="51"/>
    </location>
</feature>
<reference evidence="2 3" key="1">
    <citation type="journal article" date="2018" name="Appl. Microbiol. Biotechnol.">
        <title>Co-cultivation of the strictly anaerobic methanogen Methanosarcina barkeri with aerobic methanotrophs in an oxygen-limited membrane bioreactor.</title>
        <authorList>
            <person name="In 't Zandt M.H."/>
            <person name="van den Bosch T.J.M."/>
            <person name="Rijkers R."/>
            <person name="van Kessel M.A.H.J."/>
            <person name="Jetten M.S.M."/>
            <person name="Welte C.U."/>
        </authorList>
    </citation>
    <scope>NUCLEOTIDE SEQUENCE [LARGE SCALE GENOMIC DNA]</scope>
    <source>
        <strain evidence="2 3">DSM 17706</strain>
    </source>
</reference>